<evidence type="ECO:0000313" key="4">
    <source>
        <dbReference type="Proteomes" id="UP000095709"/>
    </source>
</evidence>
<proteinExistence type="predicted"/>
<dbReference type="Proteomes" id="UP001199915">
    <property type="component" value="Unassembled WGS sequence"/>
</dbReference>
<keyword evidence="1" id="KW-0472">Membrane</keyword>
<feature type="transmembrane region" description="Helical" evidence="1">
    <location>
        <begin position="118"/>
        <end position="136"/>
    </location>
</feature>
<organism evidence="2 4">
    <name type="scientific">Fusicatenibacter saccharivorans</name>
    <dbReference type="NCBI Taxonomy" id="1150298"/>
    <lineage>
        <taxon>Bacteria</taxon>
        <taxon>Bacillati</taxon>
        <taxon>Bacillota</taxon>
        <taxon>Clostridia</taxon>
        <taxon>Lachnospirales</taxon>
        <taxon>Lachnospiraceae</taxon>
        <taxon>Fusicatenibacter</taxon>
    </lineage>
</organism>
<evidence type="ECO:0000313" key="2">
    <source>
        <dbReference type="EMBL" id="CUO98308.1"/>
    </source>
</evidence>
<dbReference type="AlphaFoldDB" id="A0A174JKZ8"/>
<evidence type="ECO:0000256" key="1">
    <source>
        <dbReference type="SAM" id="Phobius"/>
    </source>
</evidence>
<protein>
    <submittedName>
        <fullName evidence="2">Sigma-E processing peptidase SpoIIGA</fullName>
    </submittedName>
</protein>
<name>A0A174JKZ8_9FIRM</name>
<accession>A0A174JKZ8</accession>
<feature type="transmembrane region" description="Helical" evidence="1">
    <location>
        <begin position="88"/>
        <end position="106"/>
    </location>
</feature>
<dbReference type="EMBL" id="JAKNFS010000005">
    <property type="protein sequence ID" value="MCG4764767.1"/>
    <property type="molecule type" value="Genomic_DNA"/>
</dbReference>
<evidence type="ECO:0000313" key="3">
    <source>
        <dbReference type="EMBL" id="MCG4764767.1"/>
    </source>
</evidence>
<dbReference type="GO" id="GO:0004190">
    <property type="term" value="F:aspartic-type endopeptidase activity"/>
    <property type="evidence" value="ECO:0007669"/>
    <property type="project" value="InterPro"/>
</dbReference>
<dbReference type="Pfam" id="PF03419">
    <property type="entry name" value="Peptidase_U4"/>
    <property type="match status" value="1"/>
</dbReference>
<feature type="transmembrane region" description="Helical" evidence="1">
    <location>
        <begin position="38"/>
        <end position="55"/>
    </location>
</feature>
<dbReference type="InterPro" id="IPR005081">
    <property type="entry name" value="SpoIIGA"/>
</dbReference>
<feature type="transmembrane region" description="Helical" evidence="1">
    <location>
        <begin position="6"/>
        <end position="26"/>
    </location>
</feature>
<keyword evidence="1" id="KW-1133">Transmembrane helix</keyword>
<gene>
    <name evidence="2" type="ORF">ERS852498_00960</name>
    <name evidence="3" type="ORF">L0N21_04450</name>
</gene>
<keyword evidence="1" id="KW-0812">Transmembrane</keyword>
<reference evidence="2 4" key="1">
    <citation type="submission" date="2015-09" db="EMBL/GenBank/DDBJ databases">
        <authorList>
            <consortium name="Pathogen Informatics"/>
        </authorList>
    </citation>
    <scope>NUCLEOTIDE SEQUENCE [LARGE SCALE GENOMIC DNA]</scope>
    <source>
        <strain evidence="2 4">2789STDY5834885</strain>
    </source>
</reference>
<sequence>MHYEIFLDLLFAENLLLNYTILRLSSFLLKRSATRRRSFAAAALGAGYAVLYAVFARYLPGALLALVGIGITTGMVKSGCRITTVRDLVVGMAGYILSGFLIGSAYRLFRELMPGRGIFLFLLSGSAAYAGTLLLLKIRKEILLEHARQVTVQLVQNGKWKKVKGLYDTGNTLRDATTKKPVSVVPYTVILELFPDEMRTGIAALARHETVPEPERLLALQPRYIPFRGLEGRGFLPVIRISEMILVTEHTARHISGPLIALGGENSSSPRGYEIILHPDLMEGQEE</sequence>
<dbReference type="EMBL" id="CZAL01000004">
    <property type="protein sequence ID" value="CUO98308.1"/>
    <property type="molecule type" value="Genomic_DNA"/>
</dbReference>
<dbReference type="RefSeq" id="WP_055265761.1">
    <property type="nucleotide sequence ID" value="NZ_CAXSRP010000003.1"/>
</dbReference>
<dbReference type="GO" id="GO:0030436">
    <property type="term" value="P:asexual sporulation"/>
    <property type="evidence" value="ECO:0007669"/>
    <property type="project" value="InterPro"/>
</dbReference>
<dbReference type="GO" id="GO:0006508">
    <property type="term" value="P:proteolysis"/>
    <property type="evidence" value="ECO:0007669"/>
    <property type="project" value="InterPro"/>
</dbReference>
<dbReference type="Proteomes" id="UP000095709">
    <property type="component" value="Unassembled WGS sequence"/>
</dbReference>
<reference evidence="3" key="2">
    <citation type="submission" date="2022-01" db="EMBL/GenBank/DDBJ databases">
        <title>Collection of gut derived symbiotic bacterial strains cultured from healthy donors.</title>
        <authorList>
            <person name="Lin H."/>
            <person name="Kohout C."/>
            <person name="Waligurski E."/>
            <person name="Pamer E.G."/>
        </authorList>
    </citation>
    <scope>NUCLEOTIDE SEQUENCE</scope>
    <source>
        <strain evidence="3">DFI.5.49</strain>
    </source>
</reference>
<dbReference type="GeneID" id="79855983"/>